<dbReference type="AlphaFoldDB" id="A0AA40F0K7"/>
<gene>
    <name evidence="2" type="ORF">B0T18DRAFT_95589</name>
</gene>
<name>A0AA40F0K7_9PEZI</name>
<dbReference type="Proteomes" id="UP001172155">
    <property type="component" value="Unassembled WGS sequence"/>
</dbReference>
<feature type="region of interest" description="Disordered" evidence="1">
    <location>
        <begin position="75"/>
        <end position="118"/>
    </location>
</feature>
<dbReference type="EMBL" id="JAUKUD010000003">
    <property type="protein sequence ID" value="KAK0748954.1"/>
    <property type="molecule type" value="Genomic_DNA"/>
</dbReference>
<evidence type="ECO:0000313" key="3">
    <source>
        <dbReference type="Proteomes" id="UP001172155"/>
    </source>
</evidence>
<organism evidence="2 3">
    <name type="scientific">Schizothecium vesticola</name>
    <dbReference type="NCBI Taxonomy" id="314040"/>
    <lineage>
        <taxon>Eukaryota</taxon>
        <taxon>Fungi</taxon>
        <taxon>Dikarya</taxon>
        <taxon>Ascomycota</taxon>
        <taxon>Pezizomycotina</taxon>
        <taxon>Sordariomycetes</taxon>
        <taxon>Sordariomycetidae</taxon>
        <taxon>Sordariales</taxon>
        <taxon>Schizotheciaceae</taxon>
        <taxon>Schizothecium</taxon>
    </lineage>
</organism>
<reference evidence="2" key="1">
    <citation type="submission" date="2023-06" db="EMBL/GenBank/DDBJ databases">
        <title>Genome-scale phylogeny and comparative genomics of the fungal order Sordariales.</title>
        <authorList>
            <consortium name="Lawrence Berkeley National Laboratory"/>
            <person name="Hensen N."/>
            <person name="Bonometti L."/>
            <person name="Westerberg I."/>
            <person name="Brannstrom I.O."/>
            <person name="Guillou S."/>
            <person name="Cros-Aarteil S."/>
            <person name="Calhoun S."/>
            <person name="Haridas S."/>
            <person name="Kuo A."/>
            <person name="Mondo S."/>
            <person name="Pangilinan J."/>
            <person name="Riley R."/>
            <person name="LaButti K."/>
            <person name="Andreopoulos B."/>
            <person name="Lipzen A."/>
            <person name="Chen C."/>
            <person name="Yanf M."/>
            <person name="Daum C."/>
            <person name="Ng V."/>
            <person name="Clum A."/>
            <person name="Steindorff A."/>
            <person name="Ohm R."/>
            <person name="Martin F."/>
            <person name="Silar P."/>
            <person name="Natvig D."/>
            <person name="Lalanne C."/>
            <person name="Gautier V."/>
            <person name="Ament-velasquez S.L."/>
            <person name="Kruys A."/>
            <person name="Hutchinson M.I."/>
            <person name="Powell A.J."/>
            <person name="Barry K."/>
            <person name="Miller A.N."/>
            <person name="Grigoriev I.V."/>
            <person name="Debuchy R."/>
            <person name="Gladieux P."/>
            <person name="Thoren M.H."/>
            <person name="Johannesson H."/>
        </authorList>
    </citation>
    <scope>NUCLEOTIDE SEQUENCE</scope>
    <source>
        <strain evidence="2">SMH3187-1</strain>
    </source>
</reference>
<accession>A0AA40F0K7</accession>
<keyword evidence="3" id="KW-1185">Reference proteome</keyword>
<feature type="compositionally biased region" description="Low complexity" evidence="1">
    <location>
        <begin position="156"/>
        <end position="169"/>
    </location>
</feature>
<sequence length="191" mass="21045">MTHHDQSNNHHSFNPLENVSFGEGIDLAVGLTATALTADQLVKLAHSKKHTTQHLVRGGLTGGLATAAFAMMTREHRDKHETQQRKKEQLEHQRRRSLVERPHPHPLFYDDSDDDERDGRAAALATQQLHAQHLLGAFPQTRPRTAPLAESHAVDPAAGALAPPCAGPHLCRESSPPRSLYRGCGEQPARR</sequence>
<feature type="compositionally biased region" description="Basic and acidic residues" evidence="1">
    <location>
        <begin position="75"/>
        <end position="103"/>
    </location>
</feature>
<comment type="caution">
    <text evidence="2">The sequence shown here is derived from an EMBL/GenBank/DDBJ whole genome shotgun (WGS) entry which is preliminary data.</text>
</comment>
<evidence type="ECO:0000313" key="2">
    <source>
        <dbReference type="EMBL" id="KAK0748954.1"/>
    </source>
</evidence>
<evidence type="ECO:0000256" key="1">
    <source>
        <dbReference type="SAM" id="MobiDB-lite"/>
    </source>
</evidence>
<feature type="region of interest" description="Disordered" evidence="1">
    <location>
        <begin position="146"/>
        <end position="191"/>
    </location>
</feature>
<proteinExistence type="predicted"/>
<protein>
    <submittedName>
        <fullName evidence="2">Uncharacterized protein</fullName>
    </submittedName>
</protein>